<protein>
    <submittedName>
        <fullName evidence="1">Uncharacterized protein</fullName>
    </submittedName>
</protein>
<evidence type="ECO:0000313" key="2">
    <source>
        <dbReference type="Proteomes" id="UP001218218"/>
    </source>
</evidence>
<dbReference type="AlphaFoldDB" id="A0AAD7ESJ3"/>
<accession>A0AAD7ESJ3</accession>
<reference evidence="1" key="1">
    <citation type="submission" date="2023-03" db="EMBL/GenBank/DDBJ databases">
        <title>Massive genome expansion in bonnet fungi (Mycena s.s.) driven by repeated elements and novel gene families across ecological guilds.</title>
        <authorList>
            <consortium name="Lawrence Berkeley National Laboratory"/>
            <person name="Harder C.B."/>
            <person name="Miyauchi S."/>
            <person name="Viragh M."/>
            <person name="Kuo A."/>
            <person name="Thoen E."/>
            <person name="Andreopoulos B."/>
            <person name="Lu D."/>
            <person name="Skrede I."/>
            <person name="Drula E."/>
            <person name="Henrissat B."/>
            <person name="Morin E."/>
            <person name="Kohler A."/>
            <person name="Barry K."/>
            <person name="LaButti K."/>
            <person name="Morin E."/>
            <person name="Salamov A."/>
            <person name="Lipzen A."/>
            <person name="Mereny Z."/>
            <person name="Hegedus B."/>
            <person name="Baldrian P."/>
            <person name="Stursova M."/>
            <person name="Weitz H."/>
            <person name="Taylor A."/>
            <person name="Grigoriev I.V."/>
            <person name="Nagy L.G."/>
            <person name="Martin F."/>
            <person name="Kauserud H."/>
        </authorList>
    </citation>
    <scope>NUCLEOTIDE SEQUENCE</scope>
    <source>
        <strain evidence="1">CBHHK002</strain>
    </source>
</reference>
<organism evidence="1 2">
    <name type="scientific">Mycena albidolilacea</name>
    <dbReference type="NCBI Taxonomy" id="1033008"/>
    <lineage>
        <taxon>Eukaryota</taxon>
        <taxon>Fungi</taxon>
        <taxon>Dikarya</taxon>
        <taxon>Basidiomycota</taxon>
        <taxon>Agaricomycotina</taxon>
        <taxon>Agaricomycetes</taxon>
        <taxon>Agaricomycetidae</taxon>
        <taxon>Agaricales</taxon>
        <taxon>Marasmiineae</taxon>
        <taxon>Mycenaceae</taxon>
        <taxon>Mycena</taxon>
    </lineage>
</organism>
<proteinExistence type="predicted"/>
<dbReference type="EMBL" id="JARIHO010000017">
    <property type="protein sequence ID" value="KAJ7348626.1"/>
    <property type="molecule type" value="Genomic_DNA"/>
</dbReference>
<sequence>MLIFSVLGTPPIVEGLGSIIRHVLNVIDGELGVEGSPTHFDHAVVELVSSDEIIYISDVLVNSCGSIVAILATNAADHQIVVDYDSWMKNQSKVVKSADKFILSPLSDAPMDVDPVESNIEAQFKECRGEKRRCEETLGDDEVPEPRSSKIAKVILSLCISINVSQMSPQAVIGLNWAERANLVCKLTASYLKLLAVSFKLLMVSKDAEAAVPAKLRKP</sequence>
<gene>
    <name evidence="1" type="ORF">DFH08DRAFT_808353</name>
</gene>
<keyword evidence="2" id="KW-1185">Reference proteome</keyword>
<comment type="caution">
    <text evidence="1">The sequence shown here is derived from an EMBL/GenBank/DDBJ whole genome shotgun (WGS) entry which is preliminary data.</text>
</comment>
<evidence type="ECO:0000313" key="1">
    <source>
        <dbReference type="EMBL" id="KAJ7348626.1"/>
    </source>
</evidence>
<dbReference type="Proteomes" id="UP001218218">
    <property type="component" value="Unassembled WGS sequence"/>
</dbReference>
<name>A0AAD7ESJ3_9AGAR</name>